<name>A0ABU5I234_9HYPH</name>
<gene>
    <name evidence="4" type="ORF">U0C82_09555</name>
</gene>
<dbReference type="GO" id="GO:0016757">
    <property type="term" value="F:glycosyltransferase activity"/>
    <property type="evidence" value="ECO:0007669"/>
    <property type="project" value="UniProtKB-KW"/>
</dbReference>
<keyword evidence="5" id="KW-1185">Reference proteome</keyword>
<dbReference type="InterPro" id="IPR028098">
    <property type="entry name" value="Glyco_trans_4-like_N"/>
</dbReference>
<protein>
    <submittedName>
        <fullName evidence="4">Glycosyltransferase family 4 protein</fullName>
        <ecNumber evidence="4">2.4.-.-</ecNumber>
    </submittedName>
</protein>
<sequence length="348" mass="36421">MTLTVLFAIPGNLNARTGGYGYDRAVIGALSALGWTVGHLALPGGFPEPSHADLAETAGLLEGIEAGSLVLVDGLAFSASPEIFEPHAGRLRLVALIHHPLAYETGLSDKRAAELMAFERRALRLARAVIVTSPETGRALVASFDVDRARITVALPGTERQARAAAAGDPPMILSIGSLIPRKGHDVLIEALGGITDLDWRCRIVGDPGRDGTCARLLDRMIVDRGLGGRVVLTGALDEIGSEYANADLFALATLYEGYGMVFAEALAHGLPIVGTRAGPVADLVPEDAGLLVAPGDAKALEGALRTMLADCGLRKTKADGAWRAGRSLPTWETSARRIAETLSKVAS</sequence>
<evidence type="ECO:0000256" key="2">
    <source>
        <dbReference type="ARBA" id="ARBA00022679"/>
    </source>
</evidence>
<dbReference type="Proteomes" id="UP001294412">
    <property type="component" value="Unassembled WGS sequence"/>
</dbReference>
<dbReference type="CDD" id="cd03801">
    <property type="entry name" value="GT4_PimA-like"/>
    <property type="match status" value="1"/>
</dbReference>
<reference evidence="4 5" key="1">
    <citation type="submission" date="2023-12" db="EMBL/GenBank/DDBJ databases">
        <title>Description of Novel Strain Fulvimarina sp. 2208YS6-2-32 isolated from Uroteuthis (Photololigo) edulis.</title>
        <authorList>
            <person name="Park J.-S."/>
        </authorList>
    </citation>
    <scope>NUCLEOTIDE SEQUENCE [LARGE SCALE GENOMIC DNA]</scope>
    <source>
        <strain evidence="4 5">2208YS6-2-32</strain>
    </source>
</reference>
<keyword evidence="2 4" id="KW-0808">Transferase</keyword>
<dbReference type="EC" id="2.4.-.-" evidence="4"/>
<organism evidence="4 5">
    <name type="scientific">Fulvimarina uroteuthidis</name>
    <dbReference type="NCBI Taxonomy" id="3098149"/>
    <lineage>
        <taxon>Bacteria</taxon>
        <taxon>Pseudomonadati</taxon>
        <taxon>Pseudomonadota</taxon>
        <taxon>Alphaproteobacteria</taxon>
        <taxon>Hyphomicrobiales</taxon>
        <taxon>Aurantimonadaceae</taxon>
        <taxon>Fulvimarina</taxon>
    </lineage>
</organism>
<evidence type="ECO:0000259" key="3">
    <source>
        <dbReference type="Pfam" id="PF13439"/>
    </source>
</evidence>
<dbReference type="EMBL" id="JAXLPB010000002">
    <property type="protein sequence ID" value="MDY8109385.1"/>
    <property type="molecule type" value="Genomic_DNA"/>
</dbReference>
<dbReference type="Pfam" id="PF13692">
    <property type="entry name" value="Glyco_trans_1_4"/>
    <property type="match status" value="1"/>
</dbReference>
<feature type="domain" description="Glycosyltransferase subfamily 4-like N-terminal" evidence="3">
    <location>
        <begin position="88"/>
        <end position="157"/>
    </location>
</feature>
<dbReference type="SUPFAM" id="SSF53756">
    <property type="entry name" value="UDP-Glycosyltransferase/glycogen phosphorylase"/>
    <property type="match status" value="1"/>
</dbReference>
<accession>A0ABU5I234</accession>
<evidence type="ECO:0000256" key="1">
    <source>
        <dbReference type="ARBA" id="ARBA00022676"/>
    </source>
</evidence>
<evidence type="ECO:0000313" key="5">
    <source>
        <dbReference type="Proteomes" id="UP001294412"/>
    </source>
</evidence>
<dbReference type="RefSeq" id="WP_322186823.1">
    <property type="nucleotide sequence ID" value="NZ_JAXLPB010000002.1"/>
</dbReference>
<dbReference type="Pfam" id="PF13439">
    <property type="entry name" value="Glyco_transf_4"/>
    <property type="match status" value="1"/>
</dbReference>
<proteinExistence type="predicted"/>
<keyword evidence="1 4" id="KW-0328">Glycosyltransferase</keyword>
<dbReference type="PANTHER" id="PTHR12526:SF510">
    <property type="entry name" value="D-INOSITOL 3-PHOSPHATE GLYCOSYLTRANSFERASE"/>
    <property type="match status" value="1"/>
</dbReference>
<dbReference type="PANTHER" id="PTHR12526">
    <property type="entry name" value="GLYCOSYLTRANSFERASE"/>
    <property type="match status" value="1"/>
</dbReference>
<evidence type="ECO:0000313" key="4">
    <source>
        <dbReference type="EMBL" id="MDY8109385.1"/>
    </source>
</evidence>
<dbReference type="Gene3D" id="3.40.50.2000">
    <property type="entry name" value="Glycogen Phosphorylase B"/>
    <property type="match status" value="2"/>
</dbReference>
<comment type="caution">
    <text evidence="4">The sequence shown here is derived from an EMBL/GenBank/DDBJ whole genome shotgun (WGS) entry which is preliminary data.</text>
</comment>